<evidence type="ECO:0000313" key="3">
    <source>
        <dbReference type="Proteomes" id="UP000268192"/>
    </source>
</evidence>
<evidence type="ECO:0008006" key="4">
    <source>
        <dbReference type="Google" id="ProtNLM"/>
    </source>
</evidence>
<organism evidence="2 3">
    <name type="scientific">Georhizobium profundi</name>
    <dbReference type="NCBI Taxonomy" id="2341112"/>
    <lineage>
        <taxon>Bacteria</taxon>
        <taxon>Pseudomonadati</taxon>
        <taxon>Pseudomonadota</taxon>
        <taxon>Alphaproteobacteria</taxon>
        <taxon>Hyphomicrobiales</taxon>
        <taxon>Rhizobiaceae</taxon>
        <taxon>Georhizobium</taxon>
    </lineage>
</organism>
<dbReference type="OrthoDB" id="9836533at2"/>
<gene>
    <name evidence="2" type="ORF">D5400_00055</name>
</gene>
<sequence>MKKRRHEGLIVGLRSEISLFARVALLVLALPFLQPFVEAHAAAGKPSGVICTVHGPFDPAQTIDGDGASSAIDHCVCTALCALTALPEPSQPEIGRIGEPQAAGSSVPLSATVVPGPDRSFGPPGQAPPFPI</sequence>
<dbReference type="RefSeq" id="WP_126006439.1">
    <property type="nucleotide sequence ID" value="NZ_CP032509.1"/>
</dbReference>
<reference evidence="2 3" key="1">
    <citation type="submission" date="2018-09" db="EMBL/GenBank/DDBJ databases">
        <title>Marinorhizobium profundi gen. nov., sp. nov., isolated from a deep-sea sediment sample from the New Britain Trench and proposal of Marinorhizobiaceae fam. nov. in the order Rhizobiales of the class Alphaproteobacteria.</title>
        <authorList>
            <person name="Cao J."/>
        </authorList>
    </citation>
    <scope>NUCLEOTIDE SEQUENCE [LARGE SCALE GENOMIC DNA]</scope>
    <source>
        <strain evidence="2 3">WS11</strain>
    </source>
</reference>
<keyword evidence="3" id="KW-1185">Reference proteome</keyword>
<accession>A0A3Q8XKS0</accession>
<dbReference type="AlphaFoldDB" id="A0A3Q8XKS0"/>
<evidence type="ECO:0000256" key="1">
    <source>
        <dbReference type="SAM" id="MobiDB-lite"/>
    </source>
</evidence>
<feature type="region of interest" description="Disordered" evidence="1">
    <location>
        <begin position="92"/>
        <end position="132"/>
    </location>
</feature>
<name>A0A3Q8XKS0_9HYPH</name>
<protein>
    <recommendedName>
        <fullName evidence="4">DUF2946 domain-containing protein</fullName>
    </recommendedName>
</protein>
<dbReference type="KEGG" id="abaw:D5400_00055"/>
<dbReference type="Proteomes" id="UP000268192">
    <property type="component" value="Chromosome"/>
</dbReference>
<evidence type="ECO:0000313" key="2">
    <source>
        <dbReference type="EMBL" id="AZN69875.1"/>
    </source>
</evidence>
<dbReference type="EMBL" id="CP032509">
    <property type="protein sequence ID" value="AZN69875.1"/>
    <property type="molecule type" value="Genomic_DNA"/>
</dbReference>
<proteinExistence type="predicted"/>